<feature type="transmembrane region" description="Helical" evidence="10">
    <location>
        <begin position="69"/>
        <end position="93"/>
    </location>
</feature>
<evidence type="ECO:0000256" key="3">
    <source>
        <dbReference type="ARBA" id="ARBA00022692"/>
    </source>
</evidence>
<dbReference type="CDD" id="cd00637">
    <property type="entry name" value="7tm_classA_rhodopsin-like"/>
    <property type="match status" value="1"/>
</dbReference>
<sequence>MVKANSSVDEKIETLVQLRCLEGWTNGIHGELTSISALNIFLAVTAFLGNTLILVSLRKESSLRPPSKLLLRCLAATDLCVGIIAQPFQVVYWLSLVYKDWNLCPYALNTTFITGYTLTSVSMLTLTAISVDRLLALILGLRYKQVVTLTRTITLWYGYIALPSCLVITTFSYAKIFHSLFHNQNQIHIIPRQRQQLNQSAPLNLCRYRKAVYGTLWLQLALVI</sequence>
<evidence type="ECO:0000256" key="6">
    <source>
        <dbReference type="ARBA" id="ARBA00023136"/>
    </source>
</evidence>
<reference evidence="12 13" key="1">
    <citation type="submission" date="2022-05" db="EMBL/GenBank/DDBJ databases">
        <authorList>
            <consortium name="Genoscope - CEA"/>
            <person name="William W."/>
        </authorList>
    </citation>
    <scope>NUCLEOTIDE SEQUENCE [LARGE SCALE GENOMIC DNA]</scope>
</reference>
<feature type="transmembrane region" description="Helical" evidence="10">
    <location>
        <begin position="153"/>
        <end position="174"/>
    </location>
</feature>
<evidence type="ECO:0000256" key="5">
    <source>
        <dbReference type="ARBA" id="ARBA00023040"/>
    </source>
</evidence>
<name>A0AAU9W0G5_9CNID</name>
<dbReference type="PANTHER" id="PTHR24246">
    <property type="entry name" value="OLFACTORY RECEPTOR AND ADENOSINE RECEPTOR"/>
    <property type="match status" value="1"/>
</dbReference>
<organism evidence="12 13">
    <name type="scientific">Pocillopora meandrina</name>
    <dbReference type="NCBI Taxonomy" id="46732"/>
    <lineage>
        <taxon>Eukaryota</taxon>
        <taxon>Metazoa</taxon>
        <taxon>Cnidaria</taxon>
        <taxon>Anthozoa</taxon>
        <taxon>Hexacorallia</taxon>
        <taxon>Scleractinia</taxon>
        <taxon>Astrocoeniina</taxon>
        <taxon>Pocilloporidae</taxon>
        <taxon>Pocillopora</taxon>
    </lineage>
</organism>
<dbReference type="GO" id="GO:0005886">
    <property type="term" value="C:plasma membrane"/>
    <property type="evidence" value="ECO:0007669"/>
    <property type="project" value="UniProtKB-SubCell"/>
</dbReference>
<evidence type="ECO:0000256" key="2">
    <source>
        <dbReference type="ARBA" id="ARBA00022475"/>
    </source>
</evidence>
<evidence type="ECO:0000256" key="8">
    <source>
        <dbReference type="ARBA" id="ARBA00023180"/>
    </source>
</evidence>
<comment type="subcellular location">
    <subcellularLocation>
        <location evidence="1">Cell membrane</location>
        <topology evidence="1">Multi-pass membrane protein</topology>
    </subcellularLocation>
</comment>
<keyword evidence="6 10" id="KW-0472">Membrane</keyword>
<dbReference type="GO" id="GO:0004930">
    <property type="term" value="F:G protein-coupled receptor activity"/>
    <property type="evidence" value="ECO:0007669"/>
    <property type="project" value="UniProtKB-KW"/>
</dbReference>
<dbReference type="InterPro" id="IPR000276">
    <property type="entry name" value="GPCR_Rhodpsn"/>
</dbReference>
<accession>A0AAU9W0G5</accession>
<feature type="non-terminal residue" evidence="12">
    <location>
        <position position="224"/>
    </location>
</feature>
<keyword evidence="9" id="KW-0807">Transducer</keyword>
<comment type="caution">
    <text evidence="12">The sequence shown here is derived from an EMBL/GenBank/DDBJ whole genome shotgun (WGS) entry which is preliminary data.</text>
</comment>
<keyword evidence="13" id="KW-1185">Reference proteome</keyword>
<dbReference type="PANTHER" id="PTHR24246:SF27">
    <property type="entry name" value="ADENOSINE RECEPTOR, ISOFORM A"/>
    <property type="match status" value="1"/>
</dbReference>
<protein>
    <recommendedName>
        <fullName evidence="11">G-protein coupled receptors family 1 profile domain-containing protein</fullName>
    </recommendedName>
</protein>
<keyword evidence="7" id="KW-0675">Receptor</keyword>
<dbReference type="Pfam" id="PF00001">
    <property type="entry name" value="7tm_1"/>
    <property type="match status" value="1"/>
</dbReference>
<dbReference type="PRINTS" id="PR00237">
    <property type="entry name" value="GPCRRHODOPSN"/>
</dbReference>
<evidence type="ECO:0000256" key="10">
    <source>
        <dbReference type="SAM" id="Phobius"/>
    </source>
</evidence>
<keyword evidence="5" id="KW-0297">G-protein coupled receptor</keyword>
<evidence type="ECO:0000256" key="9">
    <source>
        <dbReference type="ARBA" id="ARBA00023224"/>
    </source>
</evidence>
<feature type="transmembrane region" description="Helical" evidence="10">
    <location>
        <begin position="35"/>
        <end position="57"/>
    </location>
</feature>
<feature type="domain" description="G-protein coupled receptors family 1 profile" evidence="11">
    <location>
        <begin position="49"/>
        <end position="224"/>
    </location>
</feature>
<keyword evidence="3 10" id="KW-0812">Transmembrane</keyword>
<dbReference type="EMBL" id="CALNXJ010000007">
    <property type="protein sequence ID" value="CAH3044168.1"/>
    <property type="molecule type" value="Genomic_DNA"/>
</dbReference>
<evidence type="ECO:0000313" key="13">
    <source>
        <dbReference type="Proteomes" id="UP001159428"/>
    </source>
</evidence>
<evidence type="ECO:0000256" key="1">
    <source>
        <dbReference type="ARBA" id="ARBA00004651"/>
    </source>
</evidence>
<dbReference type="PROSITE" id="PS50262">
    <property type="entry name" value="G_PROTEIN_RECEP_F1_2"/>
    <property type="match status" value="1"/>
</dbReference>
<proteinExistence type="predicted"/>
<evidence type="ECO:0000313" key="12">
    <source>
        <dbReference type="EMBL" id="CAH3044168.1"/>
    </source>
</evidence>
<evidence type="ECO:0000256" key="4">
    <source>
        <dbReference type="ARBA" id="ARBA00022989"/>
    </source>
</evidence>
<gene>
    <name evidence="12" type="ORF">PMEA_00030995</name>
</gene>
<keyword evidence="2" id="KW-1003">Cell membrane</keyword>
<keyword evidence="4 10" id="KW-1133">Transmembrane helix</keyword>
<evidence type="ECO:0000259" key="11">
    <source>
        <dbReference type="PROSITE" id="PS50262"/>
    </source>
</evidence>
<dbReference type="Gene3D" id="1.20.1070.10">
    <property type="entry name" value="Rhodopsin 7-helix transmembrane proteins"/>
    <property type="match status" value="1"/>
</dbReference>
<dbReference type="InterPro" id="IPR017452">
    <property type="entry name" value="GPCR_Rhodpsn_7TM"/>
</dbReference>
<evidence type="ECO:0000256" key="7">
    <source>
        <dbReference type="ARBA" id="ARBA00023170"/>
    </source>
</evidence>
<keyword evidence="8" id="KW-0325">Glycoprotein</keyword>
<dbReference type="SUPFAM" id="SSF81321">
    <property type="entry name" value="Family A G protein-coupled receptor-like"/>
    <property type="match status" value="1"/>
</dbReference>
<dbReference type="AlphaFoldDB" id="A0AAU9W0G5"/>
<dbReference type="Proteomes" id="UP001159428">
    <property type="component" value="Unassembled WGS sequence"/>
</dbReference>
<feature type="transmembrane region" description="Helical" evidence="10">
    <location>
        <begin position="113"/>
        <end position="141"/>
    </location>
</feature>